<gene>
    <name evidence="3" type="ORF">F6V25_13420</name>
</gene>
<feature type="transmembrane region" description="Helical" evidence="1">
    <location>
        <begin position="12"/>
        <end position="35"/>
    </location>
</feature>
<dbReference type="InterPro" id="IPR032816">
    <property type="entry name" value="VTT_dom"/>
</dbReference>
<organism evidence="3 4">
    <name type="scientific">Oryzomonas japonica</name>
    <dbReference type="NCBI Taxonomy" id="2603858"/>
    <lineage>
        <taxon>Bacteria</taxon>
        <taxon>Pseudomonadati</taxon>
        <taxon>Thermodesulfobacteriota</taxon>
        <taxon>Desulfuromonadia</taxon>
        <taxon>Geobacterales</taxon>
        <taxon>Geobacteraceae</taxon>
        <taxon>Oryzomonas</taxon>
    </lineage>
</organism>
<keyword evidence="4" id="KW-1185">Reference proteome</keyword>
<dbReference type="EMBL" id="VZQZ01000008">
    <property type="protein sequence ID" value="KAB0664531.1"/>
    <property type="molecule type" value="Genomic_DNA"/>
</dbReference>
<dbReference type="InterPro" id="IPR051311">
    <property type="entry name" value="DedA_domain"/>
</dbReference>
<protein>
    <submittedName>
        <fullName evidence="3">DedA family protein</fullName>
    </submittedName>
</protein>
<name>A0A7J4ZP34_9BACT</name>
<dbReference type="RefSeq" id="WP_151129054.1">
    <property type="nucleotide sequence ID" value="NZ_VZQZ01000008.1"/>
</dbReference>
<feature type="domain" description="VTT" evidence="2">
    <location>
        <begin position="31"/>
        <end position="141"/>
    </location>
</feature>
<sequence length="149" mass="16643">MVRDWLNQPGYTALFALSFLASTLVPLGSEWLLVLMLVKGYEPLTTVATATAGNYLGAVTTWLIGMYGGRWLIEKVLRISQEQEERARSRYRRYGAFSLLFSWLPVIGDPLCMVGGMMRINFGLFSVLVASGKLLRYAVTAWITLRIAG</sequence>
<evidence type="ECO:0000313" key="4">
    <source>
        <dbReference type="Proteomes" id="UP000420562"/>
    </source>
</evidence>
<proteinExistence type="predicted"/>
<dbReference type="PANTHER" id="PTHR42709:SF4">
    <property type="entry name" value="INNER MEMBRANE PROTEIN YQAA"/>
    <property type="match status" value="1"/>
</dbReference>
<feature type="transmembrane region" description="Helical" evidence="1">
    <location>
        <begin position="94"/>
        <end position="116"/>
    </location>
</feature>
<dbReference type="PANTHER" id="PTHR42709">
    <property type="entry name" value="ALKALINE PHOSPHATASE LIKE PROTEIN"/>
    <property type="match status" value="1"/>
</dbReference>
<dbReference type="Proteomes" id="UP000420562">
    <property type="component" value="Unassembled WGS sequence"/>
</dbReference>
<evidence type="ECO:0000259" key="2">
    <source>
        <dbReference type="Pfam" id="PF09335"/>
    </source>
</evidence>
<evidence type="ECO:0000313" key="3">
    <source>
        <dbReference type="EMBL" id="KAB0664531.1"/>
    </source>
</evidence>
<keyword evidence="1" id="KW-1133">Transmembrane helix</keyword>
<feature type="transmembrane region" description="Helical" evidence="1">
    <location>
        <begin position="55"/>
        <end position="73"/>
    </location>
</feature>
<comment type="caution">
    <text evidence="3">The sequence shown here is derived from an EMBL/GenBank/DDBJ whole genome shotgun (WGS) entry which is preliminary data.</text>
</comment>
<accession>A0A7J4ZP34</accession>
<dbReference type="AlphaFoldDB" id="A0A7J4ZP34"/>
<dbReference type="Pfam" id="PF09335">
    <property type="entry name" value="VTT_dom"/>
    <property type="match status" value="1"/>
</dbReference>
<keyword evidence="1" id="KW-0812">Transmembrane</keyword>
<reference evidence="3 4" key="1">
    <citation type="submission" date="2019-09" db="EMBL/GenBank/DDBJ databases">
        <title>Geobacter sp. Red96, a novel strain isolated from paddy soil.</title>
        <authorList>
            <person name="Xu Z."/>
            <person name="Masuda Y."/>
            <person name="Itoh H."/>
            <person name="Senoo K."/>
        </authorList>
    </citation>
    <scope>NUCLEOTIDE SEQUENCE [LARGE SCALE GENOMIC DNA]</scope>
    <source>
        <strain evidence="3 4">Red96</strain>
    </source>
</reference>
<evidence type="ECO:0000256" key="1">
    <source>
        <dbReference type="SAM" id="Phobius"/>
    </source>
</evidence>
<keyword evidence="1" id="KW-0472">Membrane</keyword>